<proteinExistence type="inferred from homology"/>
<dbReference type="Proteomes" id="UP000306758">
    <property type="component" value="Unassembled WGS sequence"/>
</dbReference>
<keyword evidence="2" id="KW-0328">Glycosyltransferase</keyword>
<dbReference type="GO" id="GO:0016757">
    <property type="term" value="F:glycosyltransferase activity"/>
    <property type="evidence" value="ECO:0007669"/>
    <property type="project" value="UniProtKB-KW"/>
</dbReference>
<dbReference type="EMBL" id="QXNI01000113">
    <property type="protein sequence ID" value="THA05029.1"/>
    <property type="molecule type" value="Genomic_DNA"/>
</dbReference>
<accession>A0A4S2Q0Y4</accession>
<organism evidence="4 5">
    <name type="scientific">Rodentibacter pneumotropicus</name>
    <dbReference type="NCBI Taxonomy" id="758"/>
    <lineage>
        <taxon>Bacteria</taxon>
        <taxon>Pseudomonadati</taxon>
        <taxon>Pseudomonadota</taxon>
        <taxon>Gammaproteobacteria</taxon>
        <taxon>Pasteurellales</taxon>
        <taxon>Pasteurellaceae</taxon>
        <taxon>Rodentibacter</taxon>
    </lineage>
</organism>
<dbReference type="RefSeq" id="WP_018355362.1">
    <property type="nucleotide sequence ID" value="NZ_BBIX01000009.1"/>
</dbReference>
<protein>
    <submittedName>
        <fullName evidence="4">Glycosyltransferase</fullName>
    </submittedName>
</protein>
<evidence type="ECO:0000313" key="5">
    <source>
        <dbReference type="Proteomes" id="UP000306758"/>
    </source>
</evidence>
<dbReference type="OrthoDB" id="9801954at2"/>
<name>A0A4S2Q0Y4_9PAST</name>
<comment type="similarity">
    <text evidence="1">Belongs to the glycosyltransferase 2 family.</text>
</comment>
<dbReference type="PANTHER" id="PTHR43685">
    <property type="entry name" value="GLYCOSYLTRANSFERASE"/>
    <property type="match status" value="1"/>
</dbReference>
<keyword evidence="3 4" id="KW-0808">Transferase</keyword>
<dbReference type="SUPFAM" id="SSF53448">
    <property type="entry name" value="Nucleotide-diphospho-sugar transferases"/>
    <property type="match status" value="1"/>
</dbReference>
<dbReference type="InterPro" id="IPR001173">
    <property type="entry name" value="Glyco_trans_2-like"/>
</dbReference>
<evidence type="ECO:0000256" key="3">
    <source>
        <dbReference type="ARBA" id="ARBA00022679"/>
    </source>
</evidence>
<evidence type="ECO:0000256" key="1">
    <source>
        <dbReference type="ARBA" id="ARBA00006739"/>
    </source>
</evidence>
<dbReference type="Gene3D" id="3.90.550.10">
    <property type="entry name" value="Spore Coat Polysaccharide Biosynthesis Protein SpsA, Chain A"/>
    <property type="match status" value="1"/>
</dbReference>
<dbReference type="PANTHER" id="PTHR43685:SF5">
    <property type="entry name" value="GLYCOSYLTRANSFERASE EPSE-RELATED"/>
    <property type="match status" value="1"/>
</dbReference>
<sequence length="269" mass="31303">MYSILLSLYHKEREEYLAACLDSLIVQTCPVSEVIIVFDGAIKKSLEEIVVQYQAYLPIKIIRLKYNLGLGKALNEGLKYCSYEWIFRMDTDDVCLPDRFKKQLEYINSHPNIALLGTQVAEFDETMKSIIGVKQVPISKLEIEKFALKRNPFNHMTVAYRKSIIEKVGGYQHHLYMEDYNLWLRIIAKGYEVANLPEILVNVRSGIQMYTRRKGLSYIKSEYTLAKLKTDLKLQPVGMAYAYFFIRTLPRLLPSSLLGRLYHSLRQKQ</sequence>
<dbReference type="AlphaFoldDB" id="A0A4S2Q0Y4"/>
<comment type="caution">
    <text evidence="4">The sequence shown here is derived from an EMBL/GenBank/DDBJ whole genome shotgun (WGS) entry which is preliminary data.</text>
</comment>
<gene>
    <name evidence="4" type="ORF">D3M78_12160</name>
</gene>
<evidence type="ECO:0000313" key="4">
    <source>
        <dbReference type="EMBL" id="THA05029.1"/>
    </source>
</evidence>
<dbReference type="GeneID" id="61268007"/>
<dbReference type="Pfam" id="PF00535">
    <property type="entry name" value="Glycos_transf_2"/>
    <property type="match status" value="1"/>
</dbReference>
<dbReference type="InterPro" id="IPR050834">
    <property type="entry name" value="Glycosyltransf_2"/>
</dbReference>
<reference evidence="4 5" key="1">
    <citation type="journal article" date="2019" name="Vet. Microbiol.">
        <title>Development of multi locus sequence typing (MLST) of Rodentibacter pneumotropicus.</title>
        <authorList>
            <person name="Adhikary S."/>
            <person name="Bisgaard M."/>
            <person name="Boot R."/>
            <person name="Benga L."/>
            <person name="Nicklas W."/>
            <person name="Christensen H."/>
        </authorList>
    </citation>
    <scope>NUCLEOTIDE SEQUENCE [LARGE SCALE GENOMIC DNA]</scope>
    <source>
        <strain evidence="4 5">Ac84</strain>
    </source>
</reference>
<dbReference type="InterPro" id="IPR029044">
    <property type="entry name" value="Nucleotide-diphossugar_trans"/>
</dbReference>
<evidence type="ECO:0000256" key="2">
    <source>
        <dbReference type="ARBA" id="ARBA00022676"/>
    </source>
</evidence>